<accession>A0A4S5CND6</accession>
<sequence length="201" mass="23057">MVDMSGKSKTEEAWLWMCKQDSFDLSELLAATEIKQANIYAVMRRWLASGHIHCVVEGELRQREVFGCNRYQVLDLNNPPKFGTNQSPVKSRVKRKSRRKTTQQKMWNTMKISRAFTLNELAMTSNSTSNHAAIYTKALTKAGYVKVLAKAMPHLGEVAKYRLLRDTGRHAPIVRRNGCWDQNQQRLYPFLVEEGEHGNVA</sequence>
<name>A0A4S5CND6_AERVE</name>
<dbReference type="AlphaFoldDB" id="A0A4S5CND6"/>
<dbReference type="Proteomes" id="UP000309618">
    <property type="component" value="Unassembled WGS sequence"/>
</dbReference>
<comment type="caution">
    <text evidence="1">The sequence shown here is derived from an EMBL/GenBank/DDBJ whole genome shotgun (WGS) entry which is preliminary data.</text>
</comment>
<gene>
    <name evidence="1" type="ORF">E8Q35_07215</name>
</gene>
<dbReference type="EMBL" id="SSUX01000004">
    <property type="protein sequence ID" value="THJ46075.1"/>
    <property type="molecule type" value="Genomic_DNA"/>
</dbReference>
<proteinExistence type="predicted"/>
<organism evidence="1 2">
    <name type="scientific">Aeromonas veronii</name>
    <dbReference type="NCBI Taxonomy" id="654"/>
    <lineage>
        <taxon>Bacteria</taxon>
        <taxon>Pseudomonadati</taxon>
        <taxon>Pseudomonadota</taxon>
        <taxon>Gammaproteobacteria</taxon>
        <taxon>Aeromonadales</taxon>
        <taxon>Aeromonadaceae</taxon>
        <taxon>Aeromonas</taxon>
    </lineage>
</organism>
<dbReference type="RefSeq" id="WP_136501532.1">
    <property type="nucleotide sequence ID" value="NZ_JAUUAU010000013.1"/>
</dbReference>
<evidence type="ECO:0000313" key="2">
    <source>
        <dbReference type="Proteomes" id="UP000309618"/>
    </source>
</evidence>
<reference evidence="1 2" key="1">
    <citation type="submission" date="2019-04" db="EMBL/GenBank/DDBJ databases">
        <title>Comparative genomics of Aeromonas veronii strains pathogenic to fish.</title>
        <authorList>
            <person name="Cascarano M.C."/>
            <person name="Smyrli M."/>
            <person name="Katharios P."/>
        </authorList>
    </citation>
    <scope>NUCLEOTIDE SEQUENCE [LARGE SCALE GENOMIC DNA]</scope>
    <source>
        <strain evidence="1 2">XU1</strain>
    </source>
</reference>
<evidence type="ECO:0000313" key="1">
    <source>
        <dbReference type="EMBL" id="THJ46075.1"/>
    </source>
</evidence>
<protein>
    <submittedName>
        <fullName evidence="1">Uncharacterized protein</fullName>
    </submittedName>
</protein>